<dbReference type="PROSITE" id="PS50013">
    <property type="entry name" value="CHROMO_2"/>
    <property type="match status" value="1"/>
</dbReference>
<dbReference type="CDD" id="cd01647">
    <property type="entry name" value="RT_LTR"/>
    <property type="match status" value="1"/>
</dbReference>
<protein>
    <submittedName>
        <fullName evidence="20">Ribonuclease H-like protein</fullName>
    </submittedName>
</protein>
<keyword evidence="7" id="KW-0064">Aspartyl protease</keyword>
<keyword evidence="10" id="KW-0460">Magnesium</keyword>
<evidence type="ECO:0000256" key="12">
    <source>
        <dbReference type="ARBA" id="ARBA00022908"/>
    </source>
</evidence>
<evidence type="ECO:0000259" key="19">
    <source>
        <dbReference type="PROSITE" id="PS50994"/>
    </source>
</evidence>
<dbReference type="GO" id="GO:0003677">
    <property type="term" value="F:DNA binding"/>
    <property type="evidence" value="ECO:0007669"/>
    <property type="project" value="UniProtKB-KW"/>
</dbReference>
<organism evidence="20 21">
    <name type="scientific">Ascosphaera apis ARSEF 7405</name>
    <dbReference type="NCBI Taxonomy" id="392613"/>
    <lineage>
        <taxon>Eukaryota</taxon>
        <taxon>Fungi</taxon>
        <taxon>Dikarya</taxon>
        <taxon>Ascomycota</taxon>
        <taxon>Pezizomycotina</taxon>
        <taxon>Eurotiomycetes</taxon>
        <taxon>Eurotiomycetidae</taxon>
        <taxon>Onygenales</taxon>
        <taxon>Ascosphaeraceae</taxon>
        <taxon>Ascosphaera</taxon>
    </lineage>
</organism>
<sequence>MVSQSFIATYQPAAVRTPTEAFPISGIASCLVSTETALLTLLIPARLKEGPVTCRIRVRARVVPVLRAGLLIGTDNMMPERMSVNMDTRRLEFKGHRGAEAPLRAVRKPHAHPPLTLLSADEVVVPPGCDYRVPFRIKGSGTTLLRKDRDYIFEPSHPQVSFYAAILAYDSQYVIAHNCTGRPYRLSRNTPLGTIQVVPLTEVYFGEGSHEAALEGGSQASQDTALHPSSEDPQELTPLGITVAGAPHERQRLTQVTEEFAAVWENDGKLVDIPEAYWMTVPLKAGAQFPKHARSYPYGPEARKEVDQTMDLLQASGKVSWSKTHTPSAYPLFVTYREVEKDGRLVRKPRVVVDIRKLNEITEPDVYPVQQQEDLLRRVARKRVLSVFDAASFFYQWRVHPHHRNRMAVISHRGQEVFNVAIMGYVNSIAYVGRQMANILRGCEDMCVVYVDDIIVFSDTFSDHIHHLRLIFNRLRAYRITLSPSKTFLGFTSVVILGQKVTSLGLTTTPERIRALLAWTFPANHKQLESYLGAVGFLRQFIPGYARIAKPLEDYKTLLLKESPALAGAKRRNFSLKRDLLEATDKERAAFEELQAILKQGLFLHHQDPALPLFINVDASKEYGFGAVLYHARSDWAGYRTQDYSTPPPKSKMLPILFLSRQLQGGELRFHPTDMELACIVWTLRKTKAFVDLSPRTVIYTDHVSNTYLAHQSVQQASMGGYNMRLTLGAILIRSFPNVEVRYIRGADNTLADALSRLPGAPGDDGIRSTTDPGTAALHGSPAGAAYAVTRSHARQSPPAQAPSAGGPPGSGPGQEPGDDDQGLPALVRLELPDATEDKSYSESEVTIDEDLKGRLIKGYEADPKWRAIIEQLHQARQRLGNNLPEYPYQLHEDDLLWQHYPQIRLCIPRSLEKEIFELCHTPAHLGYHRTLQRMQAYCIPRGSRKLKEFIAACPQCLSNRTRRHKPHGALQPILDPFIPFHTLCIDIVMGLPDGKYDAFMSVTDKATKRCTFIPGRTTWSAEDWGAALDTRLAEGDWGTPRKIISDRDPKFLASVWKTLWQQRQVKLAYTTAYHPQADGQSERTNQVAEIALRNWLPYLPSPYDWQLALPHIQAVLNSSVHSATQTSPHRLMYGMELPAAEGPFADPRLRGPGLGRVAINYDASIAVADAITAMVKHYDSRHKPVYFNEGDKVMLRLHRGYNIPSTRTFPKVSVQYAGPFEVKRRVTPLAYELALPANMKVHPVVSVAHLEPAPKEDPYARVPDPPGPIRLEDGTDDNYEIEAIQNVRLVRRGSRTIKVYTVRWKGYGPEADSEYLEDDLPNAKELIEEFEAARKADRRSKTALQRYIPQENR</sequence>
<dbReference type="OrthoDB" id="4368513at2759"/>
<dbReference type="InterPro" id="IPR041588">
    <property type="entry name" value="Integrase_H2C2"/>
</dbReference>
<feature type="domain" description="Chromo" evidence="18">
    <location>
        <begin position="1280"/>
        <end position="1343"/>
    </location>
</feature>
<feature type="domain" description="Integrase catalytic" evidence="19">
    <location>
        <begin position="976"/>
        <end position="1137"/>
    </location>
</feature>
<dbReference type="GO" id="GO:0015074">
    <property type="term" value="P:DNA integration"/>
    <property type="evidence" value="ECO:0007669"/>
    <property type="project" value="UniProtKB-KW"/>
</dbReference>
<dbReference type="PANTHER" id="PTHR37984:SF5">
    <property type="entry name" value="PROTEIN NYNRIN-LIKE"/>
    <property type="match status" value="1"/>
</dbReference>
<evidence type="ECO:0000313" key="20">
    <source>
        <dbReference type="EMBL" id="KZZ86573.1"/>
    </source>
</evidence>
<dbReference type="GO" id="GO:0006508">
    <property type="term" value="P:proteolysis"/>
    <property type="evidence" value="ECO:0007669"/>
    <property type="project" value="UniProtKB-KW"/>
</dbReference>
<keyword evidence="8" id="KW-0255">Endonuclease</keyword>
<dbReference type="GO" id="GO:0005634">
    <property type="term" value="C:nucleus"/>
    <property type="evidence" value="ECO:0007669"/>
    <property type="project" value="UniProtKB-ARBA"/>
</dbReference>
<evidence type="ECO:0000259" key="18">
    <source>
        <dbReference type="PROSITE" id="PS50013"/>
    </source>
</evidence>
<dbReference type="InterPro" id="IPR012337">
    <property type="entry name" value="RNaseH-like_sf"/>
</dbReference>
<dbReference type="GO" id="GO:0003723">
    <property type="term" value="F:RNA binding"/>
    <property type="evidence" value="ECO:0007669"/>
    <property type="project" value="UniProtKB-KW"/>
</dbReference>
<dbReference type="InterPro" id="IPR023780">
    <property type="entry name" value="Chromo_domain"/>
</dbReference>
<keyword evidence="6" id="KW-0479">Metal-binding</keyword>
<dbReference type="InterPro" id="IPR016197">
    <property type="entry name" value="Chromo-like_dom_sf"/>
</dbReference>
<name>A0A162HZG3_9EURO</name>
<keyword evidence="3" id="KW-0808">Transferase</keyword>
<dbReference type="Pfam" id="PF17917">
    <property type="entry name" value="RT_RNaseH"/>
    <property type="match status" value="1"/>
</dbReference>
<evidence type="ECO:0000256" key="9">
    <source>
        <dbReference type="ARBA" id="ARBA00022801"/>
    </source>
</evidence>
<evidence type="ECO:0000313" key="21">
    <source>
        <dbReference type="Proteomes" id="UP000242877"/>
    </source>
</evidence>
<dbReference type="InterPro" id="IPR050951">
    <property type="entry name" value="Retrovirus_Pol_polyprotein"/>
</dbReference>
<dbReference type="Pfam" id="PF00078">
    <property type="entry name" value="RVT_1"/>
    <property type="match status" value="1"/>
</dbReference>
<feature type="region of interest" description="Disordered" evidence="17">
    <location>
        <begin position="211"/>
        <end position="237"/>
    </location>
</feature>
<dbReference type="GO" id="GO:0004519">
    <property type="term" value="F:endonuclease activity"/>
    <property type="evidence" value="ECO:0007669"/>
    <property type="project" value="UniProtKB-KW"/>
</dbReference>
<dbReference type="InterPro" id="IPR043502">
    <property type="entry name" value="DNA/RNA_pol_sf"/>
</dbReference>
<dbReference type="EMBL" id="AZGZ01000061">
    <property type="protein sequence ID" value="KZZ86573.1"/>
    <property type="molecule type" value="Genomic_DNA"/>
</dbReference>
<keyword evidence="5" id="KW-0540">Nuclease</keyword>
<dbReference type="Pfam" id="PF00385">
    <property type="entry name" value="Chromo"/>
    <property type="match status" value="1"/>
</dbReference>
<dbReference type="Gene3D" id="3.10.10.10">
    <property type="entry name" value="HIV Type 1 Reverse Transcriptase, subunit A, domain 1"/>
    <property type="match status" value="1"/>
</dbReference>
<keyword evidence="4" id="KW-0548">Nucleotidyltransferase</keyword>
<keyword evidence="11" id="KW-0694">RNA-binding</keyword>
<dbReference type="GO" id="GO:0046872">
    <property type="term" value="F:metal ion binding"/>
    <property type="evidence" value="ECO:0007669"/>
    <property type="project" value="UniProtKB-KW"/>
</dbReference>
<proteinExistence type="predicted"/>
<evidence type="ECO:0000256" key="2">
    <source>
        <dbReference type="ARBA" id="ARBA00022670"/>
    </source>
</evidence>
<evidence type="ECO:0000256" key="11">
    <source>
        <dbReference type="ARBA" id="ARBA00022884"/>
    </source>
</evidence>
<dbReference type="InterPro" id="IPR000477">
    <property type="entry name" value="RT_dom"/>
</dbReference>
<dbReference type="InterPro" id="IPR043128">
    <property type="entry name" value="Rev_trsase/Diguanyl_cyclase"/>
</dbReference>
<comment type="caution">
    <text evidence="20">The sequence shown here is derived from an EMBL/GenBank/DDBJ whole genome shotgun (WGS) entry which is preliminary data.</text>
</comment>
<dbReference type="Gene3D" id="1.10.340.70">
    <property type="match status" value="1"/>
</dbReference>
<evidence type="ECO:0000256" key="14">
    <source>
        <dbReference type="ARBA" id="ARBA00022932"/>
    </source>
</evidence>
<dbReference type="InterPro" id="IPR001584">
    <property type="entry name" value="Integrase_cat-core"/>
</dbReference>
<evidence type="ECO:0000256" key="16">
    <source>
        <dbReference type="ARBA" id="ARBA00023172"/>
    </source>
</evidence>
<dbReference type="Pfam" id="PF17921">
    <property type="entry name" value="Integrase_H2C2"/>
    <property type="match status" value="1"/>
</dbReference>
<feature type="region of interest" description="Disordered" evidence="17">
    <location>
        <begin position="759"/>
        <end position="824"/>
    </location>
</feature>
<dbReference type="VEuPathDB" id="FungiDB:AAP_06428"/>
<evidence type="ECO:0000256" key="7">
    <source>
        <dbReference type="ARBA" id="ARBA00022750"/>
    </source>
</evidence>
<dbReference type="InterPro" id="IPR036397">
    <property type="entry name" value="RNaseH_sf"/>
</dbReference>
<dbReference type="SUPFAM" id="SSF53098">
    <property type="entry name" value="Ribonuclease H-like"/>
    <property type="match status" value="1"/>
</dbReference>
<dbReference type="PANTHER" id="PTHR37984">
    <property type="entry name" value="PROTEIN CBG26694"/>
    <property type="match status" value="1"/>
</dbReference>
<dbReference type="GO" id="GO:0004190">
    <property type="term" value="F:aspartic-type endopeptidase activity"/>
    <property type="evidence" value="ECO:0007669"/>
    <property type="project" value="UniProtKB-KW"/>
</dbReference>
<dbReference type="InterPro" id="IPR041373">
    <property type="entry name" value="RT_RNaseH"/>
</dbReference>
<keyword evidence="15" id="KW-0238">DNA-binding</keyword>
<reference evidence="20 21" key="1">
    <citation type="journal article" date="2016" name="Genome Biol. Evol.">
        <title>Divergent and convergent evolution of fungal pathogenicity.</title>
        <authorList>
            <person name="Shang Y."/>
            <person name="Xiao G."/>
            <person name="Zheng P."/>
            <person name="Cen K."/>
            <person name="Zhan S."/>
            <person name="Wang C."/>
        </authorList>
    </citation>
    <scope>NUCLEOTIDE SEQUENCE [LARGE SCALE GENOMIC DNA]</scope>
    <source>
        <strain evidence="20 21">ARSEF 7405</strain>
    </source>
</reference>
<accession>A0A162HZG3</accession>
<dbReference type="GO" id="GO:0006338">
    <property type="term" value="P:chromatin remodeling"/>
    <property type="evidence" value="ECO:0007669"/>
    <property type="project" value="UniProtKB-ARBA"/>
</dbReference>
<dbReference type="Gene3D" id="3.30.420.10">
    <property type="entry name" value="Ribonuclease H-like superfamily/Ribonuclease H"/>
    <property type="match status" value="1"/>
</dbReference>
<evidence type="ECO:0000256" key="5">
    <source>
        <dbReference type="ARBA" id="ARBA00022722"/>
    </source>
</evidence>
<keyword evidence="16" id="KW-0233">DNA recombination</keyword>
<gene>
    <name evidence="20" type="ORF">AAP_06428</name>
</gene>
<evidence type="ECO:0000256" key="10">
    <source>
        <dbReference type="ARBA" id="ARBA00022842"/>
    </source>
</evidence>
<dbReference type="GO" id="GO:0003964">
    <property type="term" value="F:RNA-directed DNA polymerase activity"/>
    <property type="evidence" value="ECO:0007669"/>
    <property type="project" value="UniProtKB-KW"/>
</dbReference>
<keyword evidence="21" id="KW-1185">Reference proteome</keyword>
<keyword evidence="2" id="KW-0645">Protease</keyword>
<dbReference type="SUPFAM" id="SSF54160">
    <property type="entry name" value="Chromo domain-like"/>
    <property type="match status" value="1"/>
</dbReference>
<keyword evidence="12" id="KW-0229">DNA integration</keyword>
<dbReference type="GO" id="GO:0006310">
    <property type="term" value="P:DNA recombination"/>
    <property type="evidence" value="ECO:0007669"/>
    <property type="project" value="UniProtKB-KW"/>
</dbReference>
<evidence type="ECO:0000256" key="6">
    <source>
        <dbReference type="ARBA" id="ARBA00022723"/>
    </source>
</evidence>
<dbReference type="GO" id="GO:0003887">
    <property type="term" value="F:DNA-directed DNA polymerase activity"/>
    <property type="evidence" value="ECO:0007669"/>
    <property type="project" value="UniProtKB-KW"/>
</dbReference>
<evidence type="ECO:0000256" key="17">
    <source>
        <dbReference type="SAM" id="MobiDB-lite"/>
    </source>
</evidence>
<dbReference type="InterPro" id="IPR000953">
    <property type="entry name" value="Chromo/chromo_shadow_dom"/>
</dbReference>
<dbReference type="SUPFAM" id="SSF56672">
    <property type="entry name" value="DNA/RNA polymerases"/>
    <property type="match status" value="1"/>
</dbReference>
<dbReference type="PROSITE" id="PS50994">
    <property type="entry name" value="INTEGRASE"/>
    <property type="match status" value="1"/>
</dbReference>
<keyword evidence="9" id="KW-0378">Hydrolase</keyword>
<evidence type="ECO:0000256" key="1">
    <source>
        <dbReference type="ARBA" id="ARBA00011353"/>
    </source>
</evidence>
<dbReference type="Gene3D" id="3.30.70.270">
    <property type="match status" value="2"/>
</dbReference>
<evidence type="ECO:0000256" key="15">
    <source>
        <dbReference type="ARBA" id="ARBA00023125"/>
    </source>
</evidence>
<evidence type="ECO:0000256" key="8">
    <source>
        <dbReference type="ARBA" id="ARBA00022759"/>
    </source>
</evidence>
<evidence type="ECO:0000256" key="13">
    <source>
        <dbReference type="ARBA" id="ARBA00022918"/>
    </source>
</evidence>
<evidence type="ECO:0000256" key="4">
    <source>
        <dbReference type="ARBA" id="ARBA00022695"/>
    </source>
</evidence>
<keyword evidence="13" id="KW-0695">RNA-directed DNA polymerase</keyword>
<evidence type="ECO:0000256" key="3">
    <source>
        <dbReference type="ARBA" id="ARBA00022679"/>
    </source>
</evidence>
<dbReference type="InterPro" id="IPR056924">
    <property type="entry name" value="SH3_Tf2-1"/>
</dbReference>
<dbReference type="Gene3D" id="2.40.50.40">
    <property type="match status" value="1"/>
</dbReference>
<dbReference type="Proteomes" id="UP000242877">
    <property type="component" value="Unassembled WGS sequence"/>
</dbReference>
<dbReference type="Pfam" id="PF24626">
    <property type="entry name" value="SH3_Tf2-1"/>
    <property type="match status" value="1"/>
</dbReference>
<keyword evidence="14" id="KW-0239">DNA-directed DNA polymerase</keyword>
<comment type="subunit">
    <text evidence="1">Component of the NuA4 histone acetyltransferase complex.</text>
</comment>